<feature type="transmembrane region" description="Helical" evidence="6">
    <location>
        <begin position="12"/>
        <end position="36"/>
    </location>
</feature>
<keyword evidence="3 6" id="KW-0812">Transmembrane</keyword>
<reference evidence="7 8" key="1">
    <citation type="submission" date="2019-06" db="EMBL/GenBank/DDBJ databases">
        <title>Thermococcus indicus sp. nov., a Fe(III)-reducing hyperthermophilic archaeon isolated from the Onnuri vent field of the Central Indian Ocean ridge.</title>
        <authorList>
            <person name="Lim J.K."/>
            <person name="Kim Y.J."/>
            <person name="Kwon K.K."/>
        </authorList>
    </citation>
    <scope>NUCLEOTIDE SEQUENCE [LARGE SCALE GENOMIC DNA]</scope>
    <source>
        <strain evidence="7 8">IOH1</strain>
    </source>
</reference>
<dbReference type="PANTHER" id="PTHR30250:SF27">
    <property type="entry name" value="POLYSACCHARIDE BIOSYNTHESIS PROTEIN"/>
    <property type="match status" value="1"/>
</dbReference>
<dbReference type="Proteomes" id="UP000306007">
    <property type="component" value="Chromosome"/>
</dbReference>
<dbReference type="Pfam" id="PF01943">
    <property type="entry name" value="Polysacc_synt"/>
    <property type="match status" value="1"/>
</dbReference>
<keyword evidence="8" id="KW-1185">Reference proteome</keyword>
<accession>A0A4Y5SII6</accession>
<protein>
    <submittedName>
        <fullName evidence="7">Polysaccharide biosynthesis-like protein</fullName>
    </submittedName>
</protein>
<comment type="subcellular location">
    <subcellularLocation>
        <location evidence="1">Cell membrane</location>
        <topology evidence="1">Multi-pass membrane protein</topology>
    </subcellularLocation>
</comment>
<dbReference type="InterPro" id="IPR050833">
    <property type="entry name" value="Poly_Biosynth_Transport"/>
</dbReference>
<evidence type="ECO:0000256" key="2">
    <source>
        <dbReference type="ARBA" id="ARBA00022475"/>
    </source>
</evidence>
<evidence type="ECO:0000256" key="6">
    <source>
        <dbReference type="SAM" id="Phobius"/>
    </source>
</evidence>
<evidence type="ECO:0000256" key="4">
    <source>
        <dbReference type="ARBA" id="ARBA00022989"/>
    </source>
</evidence>
<evidence type="ECO:0000256" key="1">
    <source>
        <dbReference type="ARBA" id="ARBA00004651"/>
    </source>
</evidence>
<gene>
    <name evidence="7" type="ORF">FH039_01840</name>
</gene>
<dbReference type="GeneID" id="40473886"/>
<dbReference type="EMBL" id="CP040846">
    <property type="protein sequence ID" value="QDA30607.1"/>
    <property type="molecule type" value="Genomic_DNA"/>
</dbReference>
<dbReference type="KEGG" id="tic:FH039_01840"/>
<dbReference type="GO" id="GO:0005886">
    <property type="term" value="C:plasma membrane"/>
    <property type="evidence" value="ECO:0007669"/>
    <property type="project" value="UniProtKB-SubCell"/>
</dbReference>
<dbReference type="InterPro" id="IPR002797">
    <property type="entry name" value="Polysacc_synth"/>
</dbReference>
<proteinExistence type="predicted"/>
<evidence type="ECO:0000256" key="3">
    <source>
        <dbReference type="ARBA" id="ARBA00022692"/>
    </source>
</evidence>
<organism evidence="7 8">
    <name type="scientific">Thermococcus indicus</name>
    <dbReference type="NCBI Taxonomy" id="2586643"/>
    <lineage>
        <taxon>Archaea</taxon>
        <taxon>Methanobacteriati</taxon>
        <taxon>Methanobacteriota</taxon>
        <taxon>Thermococci</taxon>
        <taxon>Thermococcales</taxon>
        <taxon>Thermococcaceae</taxon>
        <taxon>Thermococcus</taxon>
    </lineage>
</organism>
<evidence type="ECO:0000256" key="5">
    <source>
        <dbReference type="ARBA" id="ARBA00023136"/>
    </source>
</evidence>
<feature type="transmembrane region" description="Helical" evidence="6">
    <location>
        <begin position="48"/>
        <end position="70"/>
    </location>
</feature>
<dbReference type="RefSeq" id="WP_139679996.1">
    <property type="nucleotide sequence ID" value="NZ_CP040846.1"/>
</dbReference>
<sequence length="112" mass="12154">MSEASQALQKIARGTGIVFAGTVISMFFGFLSRAVIARYFTTSEYGVFNLALTVLSIALVIATLGFQNALPREVAFYREREPSRVGDLVSTALVIVAVSTMKSDVHRNMMGT</sequence>
<evidence type="ECO:0000313" key="8">
    <source>
        <dbReference type="Proteomes" id="UP000306007"/>
    </source>
</evidence>
<keyword evidence="4 6" id="KW-1133">Transmembrane helix</keyword>
<dbReference type="OrthoDB" id="19148at2157"/>
<name>A0A4Y5SII6_9EURY</name>
<dbReference type="PANTHER" id="PTHR30250">
    <property type="entry name" value="PST FAMILY PREDICTED COLANIC ACID TRANSPORTER"/>
    <property type="match status" value="1"/>
</dbReference>
<keyword evidence="5 6" id="KW-0472">Membrane</keyword>
<keyword evidence="2" id="KW-1003">Cell membrane</keyword>
<evidence type="ECO:0000313" key="7">
    <source>
        <dbReference type="EMBL" id="QDA30607.1"/>
    </source>
</evidence>
<dbReference type="AlphaFoldDB" id="A0A4Y5SII6"/>